<evidence type="ECO:0000313" key="8">
    <source>
        <dbReference type="Proteomes" id="UP000007797"/>
    </source>
</evidence>
<keyword evidence="1" id="KW-0547">Nucleotide-binding</keyword>
<keyword evidence="2" id="KW-0378">Hydrolase</keyword>
<protein>
    <recommendedName>
        <fullName evidence="6">Helicase ATP-binding domain-containing protein</fullName>
    </recommendedName>
</protein>
<dbReference type="InterPro" id="IPR027417">
    <property type="entry name" value="P-loop_NTPase"/>
</dbReference>
<dbReference type="GO" id="GO:0006367">
    <property type="term" value="P:transcription initiation at RNA polymerase II promoter"/>
    <property type="evidence" value="ECO:0007669"/>
    <property type="project" value="TreeGrafter"/>
</dbReference>
<name>F4Q560_CACFS</name>
<dbReference type="GeneID" id="14869703"/>
<reference evidence="8" key="1">
    <citation type="journal article" date="2011" name="Genome Res.">
        <title>Phylogeny-wide analysis of social amoeba genomes highlights ancient origins for complex intercellular communication.</title>
        <authorList>
            <person name="Heidel A.J."/>
            <person name="Lawal H.M."/>
            <person name="Felder M."/>
            <person name="Schilde C."/>
            <person name="Helps N.R."/>
            <person name="Tunggal B."/>
            <person name="Rivero F."/>
            <person name="John U."/>
            <person name="Schleicher M."/>
            <person name="Eichinger L."/>
            <person name="Platzer M."/>
            <person name="Noegel A.A."/>
            <person name="Schaap P."/>
            <person name="Gloeckner G."/>
        </authorList>
    </citation>
    <scope>NUCLEOTIDE SEQUENCE [LARGE SCALE GENOMIC DNA]</scope>
    <source>
        <strain evidence="8">SH3</strain>
    </source>
</reference>
<feature type="compositionally biased region" description="Basic and acidic residues" evidence="5">
    <location>
        <begin position="564"/>
        <end position="580"/>
    </location>
</feature>
<evidence type="ECO:0000256" key="2">
    <source>
        <dbReference type="ARBA" id="ARBA00022801"/>
    </source>
</evidence>
<evidence type="ECO:0000256" key="1">
    <source>
        <dbReference type="ARBA" id="ARBA00022741"/>
    </source>
</evidence>
<proteinExistence type="predicted"/>
<dbReference type="SUPFAM" id="SSF52540">
    <property type="entry name" value="P-loop containing nucleoside triphosphate hydrolases"/>
    <property type="match status" value="2"/>
</dbReference>
<dbReference type="GO" id="GO:0000112">
    <property type="term" value="C:nucleotide-excision repair factor 3 complex"/>
    <property type="evidence" value="ECO:0007669"/>
    <property type="project" value="TreeGrafter"/>
</dbReference>
<feature type="domain" description="Helicase ATP-binding" evidence="6">
    <location>
        <begin position="194"/>
        <end position="322"/>
    </location>
</feature>
<dbReference type="EMBL" id="GL883021">
    <property type="protein sequence ID" value="EGG17119.1"/>
    <property type="molecule type" value="Genomic_DNA"/>
</dbReference>
<dbReference type="GO" id="GO:0005524">
    <property type="term" value="F:ATP binding"/>
    <property type="evidence" value="ECO:0007669"/>
    <property type="project" value="UniProtKB-KW"/>
</dbReference>
<dbReference type="GO" id="GO:0043138">
    <property type="term" value="F:3'-5' DNA helicase activity"/>
    <property type="evidence" value="ECO:0007669"/>
    <property type="project" value="TreeGrafter"/>
</dbReference>
<keyword evidence="4" id="KW-0067">ATP-binding</keyword>
<dbReference type="PANTHER" id="PTHR11274:SF0">
    <property type="entry name" value="GENERAL TRANSCRIPTION AND DNA REPAIR FACTOR IIH HELICASE SUBUNIT XPB"/>
    <property type="match status" value="1"/>
</dbReference>
<evidence type="ECO:0000313" key="7">
    <source>
        <dbReference type="EMBL" id="EGG17119.1"/>
    </source>
</evidence>
<dbReference type="OrthoDB" id="16911at2759"/>
<dbReference type="GO" id="GO:0016787">
    <property type="term" value="F:hydrolase activity"/>
    <property type="evidence" value="ECO:0007669"/>
    <property type="project" value="UniProtKB-KW"/>
</dbReference>
<dbReference type="KEGG" id="dfa:DFA_08101"/>
<dbReference type="Proteomes" id="UP000007797">
    <property type="component" value="Unassembled WGS sequence"/>
</dbReference>
<dbReference type="InterPro" id="IPR014001">
    <property type="entry name" value="Helicase_ATP-bd"/>
</dbReference>
<dbReference type="InterPro" id="IPR006935">
    <property type="entry name" value="Helicase/UvrB_N"/>
</dbReference>
<sequence>MTSSLTTKVPSAILRITNGYSYLKNVDSMVMDAIRSKLTFTLPKANFVRFKTGAPKFNPSVSFITPKTGRFATGLLPIISLYLREMNVDCQRIDERNPLPNLYSNWDYSKVLPGDEDLTTIPSTIIQDTKKGKKKSTTTSTTTTIKKKKKLILDDDEEPTRLFDLQTQDLEPKQVDESLLSPKVTLHDYQVESINFALSNHRGIIKCATGGGKTLILASLIKAIGSNVETVILVTKRSLITQIYETLVNTGVCTPGRISTDYNEPNTVTIATLQSVHKIQDLCKDAKVLLVDEVHEFGSPTAKKAFELFDNAYARFGFSATPFKIDNPVHNHKITSTFGTLLCDISTKSLTDINILSKANIHFYPIKYPIAKHLNLPKSHIYQDMENVFLAENDYLNESIAKLVDDIPTGRIMILVKRLSQGDALAKLIPSAYWVKGDDNVETREYVLHKLKYSTGTKVVAIFSSIGYVGLDVRVHHLINASGGRDPNTTLQKLGRGLRKADDKEFLDYHDFYFDIKVNKHLEAHSSSRINVLKKEGHSLIMEKEILPPPPPPPHIITKTNKKQQKDKDKEEEKEEEEKL</sequence>
<evidence type="ECO:0000256" key="4">
    <source>
        <dbReference type="ARBA" id="ARBA00022840"/>
    </source>
</evidence>
<dbReference type="Gene3D" id="3.40.50.300">
    <property type="entry name" value="P-loop containing nucleotide triphosphate hydrolases"/>
    <property type="match status" value="2"/>
</dbReference>
<dbReference type="InterPro" id="IPR050615">
    <property type="entry name" value="ATP-dep_DNA_Helicase"/>
</dbReference>
<organism evidence="7 8">
    <name type="scientific">Cavenderia fasciculata</name>
    <name type="common">Slime mold</name>
    <name type="synonym">Dictyostelium fasciculatum</name>
    <dbReference type="NCBI Taxonomy" id="261658"/>
    <lineage>
        <taxon>Eukaryota</taxon>
        <taxon>Amoebozoa</taxon>
        <taxon>Evosea</taxon>
        <taxon>Eumycetozoa</taxon>
        <taxon>Dictyostelia</taxon>
        <taxon>Acytosteliales</taxon>
        <taxon>Cavenderiaceae</taxon>
        <taxon>Cavenderia</taxon>
    </lineage>
</organism>
<dbReference type="GO" id="GO:0097550">
    <property type="term" value="C:transcription preinitiation complex"/>
    <property type="evidence" value="ECO:0007669"/>
    <property type="project" value="TreeGrafter"/>
</dbReference>
<dbReference type="Pfam" id="PF04851">
    <property type="entry name" value="ResIII"/>
    <property type="match status" value="1"/>
</dbReference>
<feature type="region of interest" description="Disordered" evidence="5">
    <location>
        <begin position="544"/>
        <end position="580"/>
    </location>
</feature>
<dbReference type="OMA" id="FENAYCR"/>
<gene>
    <name evidence="7" type="ORF">DFA_08101</name>
</gene>
<keyword evidence="3" id="KW-0347">Helicase</keyword>
<dbReference type="GO" id="GO:0003677">
    <property type="term" value="F:DNA binding"/>
    <property type="evidence" value="ECO:0007669"/>
    <property type="project" value="InterPro"/>
</dbReference>
<keyword evidence="8" id="KW-1185">Reference proteome</keyword>
<evidence type="ECO:0000259" key="6">
    <source>
        <dbReference type="PROSITE" id="PS51192"/>
    </source>
</evidence>
<dbReference type="SMART" id="SM00487">
    <property type="entry name" value="DEXDc"/>
    <property type="match status" value="1"/>
</dbReference>
<dbReference type="PANTHER" id="PTHR11274">
    <property type="entry name" value="RAD25/XP-B DNA REPAIR HELICASE"/>
    <property type="match status" value="1"/>
</dbReference>
<evidence type="ECO:0000256" key="5">
    <source>
        <dbReference type="SAM" id="MobiDB-lite"/>
    </source>
</evidence>
<evidence type="ECO:0000256" key="3">
    <source>
        <dbReference type="ARBA" id="ARBA00022806"/>
    </source>
</evidence>
<dbReference type="GO" id="GO:0005675">
    <property type="term" value="C:transcription factor TFIIH holo complex"/>
    <property type="evidence" value="ECO:0007669"/>
    <property type="project" value="TreeGrafter"/>
</dbReference>
<accession>F4Q560</accession>
<dbReference type="PROSITE" id="PS51192">
    <property type="entry name" value="HELICASE_ATP_BIND_1"/>
    <property type="match status" value="1"/>
</dbReference>
<dbReference type="RefSeq" id="XP_004355603.1">
    <property type="nucleotide sequence ID" value="XM_004355550.1"/>
</dbReference>
<dbReference type="AlphaFoldDB" id="F4Q560"/>